<dbReference type="PANTHER" id="PTHR45994:SF1">
    <property type="entry name" value="FI21225P1"/>
    <property type="match status" value="1"/>
</dbReference>
<keyword evidence="2" id="KW-0963">Cytoplasm</keyword>
<evidence type="ECO:0000256" key="2">
    <source>
        <dbReference type="ARBA" id="ARBA00022490"/>
    </source>
</evidence>
<dbReference type="GO" id="GO:0005737">
    <property type="term" value="C:cytoplasm"/>
    <property type="evidence" value="ECO:0007669"/>
    <property type="project" value="UniProtKB-SubCell"/>
</dbReference>
<dbReference type="Gene3D" id="1.25.10.10">
    <property type="entry name" value="Leucine-rich Repeat Variant"/>
    <property type="match status" value="1"/>
</dbReference>
<dbReference type="SMART" id="SM00028">
    <property type="entry name" value="TPR"/>
    <property type="match status" value="3"/>
</dbReference>
<keyword evidence="3" id="KW-0802">TPR repeat</keyword>
<evidence type="ECO:0000313" key="5">
    <source>
        <dbReference type="Proteomes" id="UP000355283"/>
    </source>
</evidence>
<dbReference type="Gene3D" id="1.25.40.10">
    <property type="entry name" value="Tetratricopeptide repeat domain"/>
    <property type="match status" value="1"/>
</dbReference>
<dbReference type="InterPro" id="IPR011990">
    <property type="entry name" value="TPR-like_helical_dom_sf"/>
</dbReference>
<dbReference type="OrthoDB" id="199930at2759"/>
<evidence type="ECO:0000313" key="4">
    <source>
        <dbReference type="EMBL" id="TFJ84340.1"/>
    </source>
</evidence>
<sequence>MEQLKRRGNALYKKKKIDDAIQAYDEALNVPFVAPGKLNHYDEEARQEEKRIQELRCAIFANRAACYLQKGRLTECIQDATNALRSNGNYVKALYRRAQAYAELGNLRDAFQDLRRALDLDPFNQEIIREAHRVRESIQRSEAERQSSGISVYLASLGTNDEVFFKKENRTEMWERLISLVGKNAIAAADFSKQGGLSFLEARAKKGDAKERALALRLLAACSKHLDFLEDAFSPPSNETICETSFPKLFTSLLPSHEKQKIGVEEKAVLEIATNFIRLAETNRRRTQFLTLAIDCWITLLTHRRETFQEIGLASLLSWSANCLNERDQSLSLLLAKPSWTTLQRLLEDPNDSYTICLRLEAAEFIGRAFMVLLFHKGSDEVKSFVSSILDNSVNELPARAERITIGMSTKINRRNSIPALCGKTLYGVAFSMASLTLNNEEIKTDALQERGIALDEYENIQRILRMQQKQLPQTAIEEDLDTVDSAQDVEKRIRELVQRNVIGIIRRLVSHTEISESTLDQFATALLKIATIPALRGQFIQDGGYNTCLGLAKENRGLEVTRLKSVQALAKCLITTDPKILASHQRTAPIHALVSLCRNVRATALQQFESSLALTNLASYGKECIDSIALNGGIESFFSLQFSEQTLVRRAATEALCNMVSHPLVLAKLGKPETLKYWLSLAEDYTRDLPLSRAAAGGLAMASNDEEIVRSMAVLSPIALNTWGLLLRSGETTLIHRAATAIQNLLSFNCTRELLFNDENFQNSLREAANIDHLSEEIGDLIRLASSQFPRN</sequence>
<dbReference type="PROSITE" id="PS50005">
    <property type="entry name" value="TPR"/>
    <property type="match status" value="1"/>
</dbReference>
<evidence type="ECO:0000256" key="3">
    <source>
        <dbReference type="PROSITE-ProRule" id="PRU00339"/>
    </source>
</evidence>
<dbReference type="Pfam" id="PF00515">
    <property type="entry name" value="TPR_1"/>
    <property type="match status" value="1"/>
</dbReference>
<dbReference type="SUPFAM" id="SSF48371">
    <property type="entry name" value="ARM repeat"/>
    <property type="match status" value="2"/>
</dbReference>
<dbReference type="EMBL" id="SDOX01000019">
    <property type="protein sequence ID" value="TFJ84340.1"/>
    <property type="molecule type" value="Genomic_DNA"/>
</dbReference>
<proteinExistence type="predicted"/>
<dbReference type="PROSITE" id="PS50293">
    <property type="entry name" value="TPR_REGION"/>
    <property type="match status" value="1"/>
</dbReference>
<organism evidence="4 5">
    <name type="scientific">Nannochloropsis salina CCMP1776</name>
    <dbReference type="NCBI Taxonomy" id="1027361"/>
    <lineage>
        <taxon>Eukaryota</taxon>
        <taxon>Sar</taxon>
        <taxon>Stramenopiles</taxon>
        <taxon>Ochrophyta</taxon>
        <taxon>Eustigmatophyceae</taxon>
        <taxon>Eustigmatales</taxon>
        <taxon>Monodopsidaceae</taxon>
        <taxon>Microchloropsis</taxon>
        <taxon>Microchloropsis salina</taxon>
    </lineage>
</organism>
<dbReference type="AlphaFoldDB" id="A0A4D9CYQ1"/>
<dbReference type="GO" id="GO:0051879">
    <property type="term" value="F:Hsp90 protein binding"/>
    <property type="evidence" value="ECO:0007669"/>
    <property type="project" value="TreeGrafter"/>
</dbReference>
<dbReference type="InterPro" id="IPR016024">
    <property type="entry name" value="ARM-type_fold"/>
</dbReference>
<reference evidence="4 5" key="1">
    <citation type="submission" date="2019-01" db="EMBL/GenBank/DDBJ databases">
        <title>Nuclear Genome Assembly of the Microalgal Biofuel strain Nannochloropsis salina CCMP1776.</title>
        <authorList>
            <person name="Hovde B."/>
        </authorList>
    </citation>
    <scope>NUCLEOTIDE SEQUENCE [LARGE SCALE GENOMIC DNA]</scope>
    <source>
        <strain evidence="4 5">CCMP1776</strain>
    </source>
</reference>
<comment type="caution">
    <text evidence="4">The sequence shown here is derived from an EMBL/GenBank/DDBJ whole genome shotgun (WGS) entry which is preliminary data.</text>
</comment>
<evidence type="ECO:0000256" key="1">
    <source>
        <dbReference type="ARBA" id="ARBA00004496"/>
    </source>
</evidence>
<dbReference type="InterPro" id="IPR011989">
    <property type="entry name" value="ARM-like"/>
</dbReference>
<name>A0A4D9CYQ1_9STRA</name>
<comment type="subcellular location">
    <subcellularLocation>
        <location evidence="1">Cytoplasm</location>
    </subcellularLocation>
</comment>
<dbReference type="SUPFAM" id="SSF48452">
    <property type="entry name" value="TPR-like"/>
    <property type="match status" value="1"/>
</dbReference>
<dbReference type="Proteomes" id="UP000355283">
    <property type="component" value="Unassembled WGS sequence"/>
</dbReference>
<evidence type="ECO:0008006" key="6">
    <source>
        <dbReference type="Google" id="ProtNLM"/>
    </source>
</evidence>
<gene>
    <name evidence="4" type="ORF">NSK_004331</name>
</gene>
<accession>A0A4D9CYQ1</accession>
<protein>
    <recommendedName>
        <fullName evidence="6">Protein unc-45 homolog B</fullName>
    </recommendedName>
</protein>
<dbReference type="PANTHER" id="PTHR45994">
    <property type="entry name" value="FI21225P1"/>
    <property type="match status" value="1"/>
</dbReference>
<feature type="repeat" description="TPR" evidence="3">
    <location>
        <begin position="91"/>
        <end position="124"/>
    </location>
</feature>
<dbReference type="InterPro" id="IPR019734">
    <property type="entry name" value="TPR_rpt"/>
</dbReference>
<keyword evidence="5" id="KW-1185">Reference proteome</keyword>